<accession>A0ABU8SAR3</accession>
<organism evidence="2 3">
    <name type="scientific">Novosphingobium aquae</name>
    <dbReference type="NCBI Taxonomy" id="3133435"/>
    <lineage>
        <taxon>Bacteria</taxon>
        <taxon>Pseudomonadati</taxon>
        <taxon>Pseudomonadota</taxon>
        <taxon>Alphaproteobacteria</taxon>
        <taxon>Sphingomonadales</taxon>
        <taxon>Sphingomonadaceae</taxon>
        <taxon>Novosphingobium</taxon>
    </lineage>
</organism>
<dbReference type="GO" id="GO:0004725">
    <property type="term" value="F:protein tyrosine phosphatase activity"/>
    <property type="evidence" value="ECO:0007669"/>
    <property type="project" value="UniProtKB-EC"/>
</dbReference>
<reference evidence="2 3" key="1">
    <citation type="submission" date="2024-03" db="EMBL/GenBank/DDBJ databases">
        <authorList>
            <person name="Jo J.-H."/>
        </authorList>
    </citation>
    <scope>NUCLEOTIDE SEQUENCE [LARGE SCALE GENOMIC DNA]</scope>
    <source>
        <strain evidence="2 3">AS3R-12</strain>
    </source>
</reference>
<dbReference type="PANTHER" id="PTHR31126:SF1">
    <property type="entry name" value="TYROSINE SPECIFIC PROTEIN PHOSPHATASES DOMAIN-CONTAINING PROTEIN"/>
    <property type="match status" value="1"/>
</dbReference>
<name>A0ABU8SAR3_9SPHN</name>
<evidence type="ECO:0000313" key="3">
    <source>
        <dbReference type="Proteomes" id="UP001379235"/>
    </source>
</evidence>
<dbReference type="EMBL" id="JBBHJY010000007">
    <property type="protein sequence ID" value="MEJ6011056.1"/>
    <property type="molecule type" value="Genomic_DNA"/>
</dbReference>
<comment type="caution">
    <text evidence="2">The sequence shown here is derived from an EMBL/GenBank/DDBJ whole genome shotgun (WGS) entry which is preliminary data.</text>
</comment>
<dbReference type="EC" id="3.1.3.48" evidence="2"/>
<proteinExistence type="inferred from homology"/>
<keyword evidence="3" id="KW-1185">Reference proteome</keyword>
<gene>
    <name evidence="2" type="ORF">WG900_14125</name>
</gene>
<evidence type="ECO:0000313" key="2">
    <source>
        <dbReference type="EMBL" id="MEJ6011056.1"/>
    </source>
</evidence>
<dbReference type="InterPro" id="IPR026893">
    <property type="entry name" value="Tyr/Ser_Pase_IphP-type"/>
</dbReference>
<comment type="similarity">
    <text evidence="1">Belongs to the protein-tyrosine phosphatase family.</text>
</comment>
<dbReference type="RefSeq" id="WP_339968142.1">
    <property type="nucleotide sequence ID" value="NZ_JBBHJY010000007.1"/>
</dbReference>
<dbReference type="Gene3D" id="3.90.190.10">
    <property type="entry name" value="Protein tyrosine phosphatase superfamily"/>
    <property type="match status" value="1"/>
</dbReference>
<dbReference type="PANTHER" id="PTHR31126">
    <property type="entry name" value="TYROSINE-PROTEIN PHOSPHATASE"/>
    <property type="match status" value="1"/>
</dbReference>
<dbReference type="SUPFAM" id="SSF52799">
    <property type="entry name" value="(Phosphotyrosine protein) phosphatases II"/>
    <property type="match status" value="1"/>
</dbReference>
<dbReference type="InterPro" id="IPR029021">
    <property type="entry name" value="Prot-tyrosine_phosphatase-like"/>
</dbReference>
<dbReference type="Proteomes" id="UP001379235">
    <property type="component" value="Unassembled WGS sequence"/>
</dbReference>
<dbReference type="Pfam" id="PF13350">
    <property type="entry name" value="Y_phosphatase3"/>
    <property type="match status" value="1"/>
</dbReference>
<sequence length="250" mass="27490">MPFTSLNFRDLGGIPAKSGLVRKGVLFRSEGPRNFNPDQLAALQGMGFRSIVDLRSAHERKDAPHDWHGPDCRWLGLDVNADLRVFGHDGRERLIKGPEPEIAITTMAETYREVVGALMPHWPVIAAALLDGEVPMMLNCTAGKDRTGVAIALLLELAGVSRDEIVEDYMRSSIFGDNLVRDGEVEPGMMASFGFMPSAGQIDALIGVRADYLEAVWDEIGKRWSDVPGYFEAAGLDSAMQHRLRAELVD</sequence>
<keyword evidence="2" id="KW-0378">Hydrolase</keyword>
<protein>
    <submittedName>
        <fullName evidence="2">Tyrosine-protein phosphatase</fullName>
        <ecNumber evidence="2">3.1.3.48</ecNumber>
    </submittedName>
</protein>
<evidence type="ECO:0000256" key="1">
    <source>
        <dbReference type="ARBA" id="ARBA00009580"/>
    </source>
</evidence>